<dbReference type="InterPro" id="IPR000504">
    <property type="entry name" value="RRM_dom"/>
</dbReference>
<protein>
    <recommendedName>
        <fullName evidence="3">tRNA (carboxymethyluridine(34)-5-O)-methyltransferase</fullName>
        <ecNumber evidence="3">2.1.1.229</ecNumber>
    </recommendedName>
    <alternativeName>
        <fullName evidence="12">Alkylated DNA repair protein alkB homolog 8</fullName>
    </alternativeName>
    <alternativeName>
        <fullName evidence="13">S-adenosyl-L-methionine-dependent tRNA methyltransferase ALKBH8</fullName>
    </alternativeName>
</protein>
<dbReference type="InterPro" id="IPR005123">
    <property type="entry name" value="Oxoglu/Fe-dep_dioxygenase_dom"/>
</dbReference>
<evidence type="ECO:0000256" key="12">
    <source>
        <dbReference type="ARBA" id="ARBA00049786"/>
    </source>
</evidence>
<evidence type="ECO:0000256" key="5">
    <source>
        <dbReference type="ARBA" id="ARBA00022679"/>
    </source>
</evidence>
<name>A0AAV2GZI7_LYMST</name>
<dbReference type="SUPFAM" id="SSF53335">
    <property type="entry name" value="S-adenosyl-L-methionine-dependent methyltransferases"/>
    <property type="match status" value="1"/>
</dbReference>
<comment type="similarity">
    <text evidence="2">Belongs to the alkB family.</text>
</comment>
<evidence type="ECO:0000313" key="18">
    <source>
        <dbReference type="Proteomes" id="UP001497497"/>
    </source>
</evidence>
<keyword evidence="7 14" id="KW-0694">RNA-binding</keyword>
<feature type="domain" description="RRM" evidence="15">
    <location>
        <begin position="38"/>
        <end position="119"/>
    </location>
</feature>
<dbReference type="GO" id="GO:0005737">
    <property type="term" value="C:cytoplasm"/>
    <property type="evidence" value="ECO:0007669"/>
    <property type="project" value="TreeGrafter"/>
</dbReference>
<reference evidence="17 18" key="1">
    <citation type="submission" date="2024-04" db="EMBL/GenBank/DDBJ databases">
        <authorList>
            <consortium name="Genoscope - CEA"/>
            <person name="William W."/>
        </authorList>
    </citation>
    <scope>NUCLEOTIDE SEQUENCE [LARGE SCALE GENOMIC DNA]</scope>
</reference>
<dbReference type="Pfam" id="PF00076">
    <property type="entry name" value="RRM_1"/>
    <property type="match status" value="1"/>
</dbReference>
<dbReference type="Gene3D" id="3.30.70.330">
    <property type="match status" value="1"/>
</dbReference>
<gene>
    <name evidence="17" type="ORF">GSLYS_00000986001</name>
</gene>
<comment type="function">
    <text evidence="11">Catalyzes the methylation of 5-carboxymethyl uridine to 5-methylcarboxymethyl uridine at the wobble position of the anticodon loop in tRNA via its methyltransferase domain. Catalyzes the last step in the formation of 5-methylcarboxymethyl uridine at the wobble position of the anticodon loop in target tRNA. Has a preference for tRNA(Arg) and tRNA(Glu), and does not bind tRNA(Lys). Binds tRNA and catalyzes the iron and alpha-ketoglutarate dependent hydroxylation of 5-methylcarboxymethyl uridine at the wobble position of the anticodon loop in tRNA via its dioxygenase domain, giving rise to 5-(S)-methoxycarbonylhydroxymethyluridine; has a preference for tRNA(Gly). Required for normal survival after DNA damage. May inhibit apoptosis and promote cell survival and angiogenesis.</text>
</comment>
<dbReference type="Pfam" id="PF08241">
    <property type="entry name" value="Methyltransf_11"/>
    <property type="match status" value="1"/>
</dbReference>
<keyword evidence="18" id="KW-1185">Reference proteome</keyword>
<sequence>MDVTKIQLHSKKLLKKLNKIQKNLFIKENIRVSSAATRTLIIQNGGLGNDVKQSELMPLFKQYGEVEEIVMLPRKQYSFVCYAEVSSATLAINNLNGHMLRAGKDPTQNVTLYLLYAKEAPPSVVPSKEIPPGLIIIEDFVDEETERALLKLVNGETEANNKGIMKHRKVLHYGYEFKYSINDVDITDPLPVGIPEQCHTFLKKALKLGLTKHFPDQLTVNQYSPGQGIPPHVDTIDAFEDGILSLSLGSQVVMDFRHPEGKHLQVLLPSRSLIVMTGDSRYVWSHGITPRKSDIVTTASGDGVTLLTRETRTSFTFRKVILDREERKSIRENSGIDARMLPQNDGEAIELERQHVHKVYDDIAAHFSGTRYKPWPRVVDFLLEQPAMSLLADVGCGNGKCLGVNKSLFEIGSDYSGNLANICRSRGFETCVADVTCLPFRSDIFDVVLCIAVIHHMATKERRHKAVSEVVRILRPGGKALIYVWAIEQECNKTISKYINPKKQRQSAQVTKENEREKTIIKDKDELNMETGVCVEKLLNLSSGNDENFQDGEVKTTVSDHNKYSRVQDFNIDSIAQSPDVNKELELTHCCGLHSKHVEEKSCSNEICDLQTTAKTLHVHVNRTQFKEQDMLVPWQLKSKQAEHVDKTKGDSSHDTSHVFHRYYHVFRQGELEAVSKKVAQCEVIKSYYDQGNWCVVLEKMGSYLKC</sequence>
<dbReference type="InterPro" id="IPR029063">
    <property type="entry name" value="SAM-dependent_MTases_sf"/>
</dbReference>
<keyword evidence="9" id="KW-0511">Multifunctional enzyme</keyword>
<evidence type="ECO:0000256" key="1">
    <source>
        <dbReference type="ARBA" id="ARBA00001954"/>
    </source>
</evidence>
<dbReference type="GO" id="GO:0002098">
    <property type="term" value="P:tRNA wobble uridine modification"/>
    <property type="evidence" value="ECO:0007669"/>
    <property type="project" value="TreeGrafter"/>
</dbReference>
<comment type="caution">
    <text evidence="17">The sequence shown here is derived from an EMBL/GenBank/DDBJ whole genome shotgun (WGS) entry which is preliminary data.</text>
</comment>
<organism evidence="17 18">
    <name type="scientific">Lymnaea stagnalis</name>
    <name type="common">Great pond snail</name>
    <name type="synonym">Helix stagnalis</name>
    <dbReference type="NCBI Taxonomy" id="6523"/>
    <lineage>
        <taxon>Eukaryota</taxon>
        <taxon>Metazoa</taxon>
        <taxon>Spiralia</taxon>
        <taxon>Lophotrochozoa</taxon>
        <taxon>Mollusca</taxon>
        <taxon>Gastropoda</taxon>
        <taxon>Heterobranchia</taxon>
        <taxon>Euthyneura</taxon>
        <taxon>Panpulmonata</taxon>
        <taxon>Hygrophila</taxon>
        <taxon>Lymnaeoidea</taxon>
        <taxon>Lymnaeidae</taxon>
        <taxon>Lymnaea</taxon>
    </lineage>
</organism>
<keyword evidence="8" id="KW-0408">Iron</keyword>
<dbReference type="PROSITE" id="PS50102">
    <property type="entry name" value="RRM"/>
    <property type="match status" value="1"/>
</dbReference>
<evidence type="ECO:0000256" key="9">
    <source>
        <dbReference type="ARBA" id="ARBA00023268"/>
    </source>
</evidence>
<proteinExistence type="inferred from homology"/>
<evidence type="ECO:0000256" key="7">
    <source>
        <dbReference type="ARBA" id="ARBA00022884"/>
    </source>
</evidence>
<accession>A0AAV2GZI7</accession>
<keyword evidence="6" id="KW-0862">Zinc</keyword>
<dbReference type="InterPro" id="IPR035979">
    <property type="entry name" value="RBD_domain_sf"/>
</dbReference>
<dbReference type="Proteomes" id="UP001497497">
    <property type="component" value="Unassembled WGS sequence"/>
</dbReference>
<dbReference type="InterPro" id="IPR013216">
    <property type="entry name" value="Methyltransf_11"/>
</dbReference>
<dbReference type="InterPro" id="IPR037151">
    <property type="entry name" value="AlkB-like_sf"/>
</dbReference>
<dbReference type="GO" id="GO:0030488">
    <property type="term" value="P:tRNA methylation"/>
    <property type="evidence" value="ECO:0007669"/>
    <property type="project" value="TreeGrafter"/>
</dbReference>
<dbReference type="PROSITE" id="PS51471">
    <property type="entry name" value="FE2OG_OXY"/>
    <property type="match status" value="1"/>
</dbReference>
<dbReference type="PANTHER" id="PTHR13069:SF21">
    <property type="entry name" value="ALKYLATED DNA REPAIR PROTEIN ALKB HOMOLOG 8"/>
    <property type="match status" value="1"/>
</dbReference>
<dbReference type="InterPro" id="IPR012677">
    <property type="entry name" value="Nucleotide-bd_a/b_plait_sf"/>
</dbReference>
<evidence type="ECO:0000256" key="6">
    <source>
        <dbReference type="ARBA" id="ARBA00022833"/>
    </source>
</evidence>
<evidence type="ECO:0000256" key="13">
    <source>
        <dbReference type="ARBA" id="ARBA00049802"/>
    </source>
</evidence>
<dbReference type="PANTHER" id="PTHR13069">
    <property type="entry name" value="ALKYLATED DNA REPAIR PROTEIN ALKB HOMOLOG 8"/>
    <property type="match status" value="1"/>
</dbReference>
<dbReference type="SMART" id="SM00360">
    <property type="entry name" value="RRM"/>
    <property type="match status" value="1"/>
</dbReference>
<dbReference type="InterPro" id="IPR051422">
    <property type="entry name" value="AlkB_tRNA_MeTrf/Diox"/>
</dbReference>
<evidence type="ECO:0000259" key="15">
    <source>
        <dbReference type="PROSITE" id="PS50102"/>
    </source>
</evidence>
<dbReference type="AlphaFoldDB" id="A0AAV2GZI7"/>
<dbReference type="SUPFAM" id="SSF54928">
    <property type="entry name" value="RNA-binding domain, RBD"/>
    <property type="match status" value="1"/>
</dbReference>
<dbReference type="GO" id="GO:0106335">
    <property type="term" value="F:tRNA (5-carboxymethyluridine(34)-5-O)-methyltransferase activity"/>
    <property type="evidence" value="ECO:0007669"/>
    <property type="project" value="UniProtKB-EC"/>
</dbReference>
<evidence type="ECO:0000256" key="14">
    <source>
        <dbReference type="PROSITE-ProRule" id="PRU00176"/>
    </source>
</evidence>
<dbReference type="EC" id="2.1.1.229" evidence="3"/>
<evidence type="ECO:0000313" key="17">
    <source>
        <dbReference type="EMBL" id="CAL1526809.1"/>
    </source>
</evidence>
<dbReference type="GO" id="GO:0000049">
    <property type="term" value="F:tRNA binding"/>
    <property type="evidence" value="ECO:0007669"/>
    <property type="project" value="TreeGrafter"/>
</dbReference>
<dbReference type="Gene3D" id="2.60.120.590">
    <property type="entry name" value="Alpha-ketoglutarate-dependent dioxygenase AlkB-like"/>
    <property type="match status" value="1"/>
</dbReference>
<comment type="catalytic activity">
    <reaction evidence="10">
        <text>5-(carboxymethyl)uridine(34) in tRNA + S-adenosyl-L-methionine = 5-(2-methoxy-2-oxoethyl)uridine(34) in tRNA + S-adenosyl-L-homocysteine</text>
        <dbReference type="Rhea" id="RHEA:43208"/>
        <dbReference type="Rhea" id="RHEA-COMP:10407"/>
        <dbReference type="Rhea" id="RHEA-COMP:10408"/>
        <dbReference type="ChEBI" id="CHEBI:57856"/>
        <dbReference type="ChEBI" id="CHEBI:59789"/>
        <dbReference type="ChEBI" id="CHEBI:74851"/>
        <dbReference type="ChEBI" id="CHEBI:74882"/>
        <dbReference type="EC" id="2.1.1.229"/>
    </reaction>
</comment>
<evidence type="ECO:0000256" key="3">
    <source>
        <dbReference type="ARBA" id="ARBA00012808"/>
    </source>
</evidence>
<comment type="cofactor">
    <cofactor evidence="1">
        <name>Fe(2+)</name>
        <dbReference type="ChEBI" id="CHEBI:29033"/>
    </cofactor>
</comment>
<dbReference type="SUPFAM" id="SSF51197">
    <property type="entry name" value="Clavaminate synthase-like"/>
    <property type="match status" value="1"/>
</dbReference>
<dbReference type="CDD" id="cd02440">
    <property type="entry name" value="AdoMet_MTases"/>
    <property type="match status" value="1"/>
</dbReference>
<evidence type="ECO:0000256" key="10">
    <source>
        <dbReference type="ARBA" id="ARBA00034996"/>
    </source>
</evidence>
<evidence type="ECO:0000256" key="4">
    <source>
        <dbReference type="ARBA" id="ARBA00022603"/>
    </source>
</evidence>
<dbReference type="GO" id="GO:0005634">
    <property type="term" value="C:nucleus"/>
    <property type="evidence" value="ECO:0007669"/>
    <property type="project" value="TreeGrafter"/>
</dbReference>
<evidence type="ECO:0000256" key="2">
    <source>
        <dbReference type="ARBA" id="ARBA00007879"/>
    </source>
</evidence>
<dbReference type="Gene3D" id="3.40.50.150">
    <property type="entry name" value="Vaccinia Virus protein VP39"/>
    <property type="match status" value="2"/>
</dbReference>
<dbReference type="GO" id="GO:0008757">
    <property type="term" value="F:S-adenosylmethionine-dependent methyltransferase activity"/>
    <property type="evidence" value="ECO:0007669"/>
    <property type="project" value="InterPro"/>
</dbReference>
<feature type="domain" description="Fe2OG dioxygenase" evidence="16">
    <location>
        <begin position="214"/>
        <end position="321"/>
    </location>
</feature>
<evidence type="ECO:0000256" key="11">
    <source>
        <dbReference type="ARBA" id="ARBA00045506"/>
    </source>
</evidence>
<keyword evidence="4" id="KW-0489">Methyltransferase</keyword>
<evidence type="ECO:0000256" key="8">
    <source>
        <dbReference type="ARBA" id="ARBA00023004"/>
    </source>
</evidence>
<keyword evidence="5" id="KW-0808">Transferase</keyword>
<dbReference type="EMBL" id="CAXITT010000009">
    <property type="protein sequence ID" value="CAL1526809.1"/>
    <property type="molecule type" value="Genomic_DNA"/>
</dbReference>
<dbReference type="InterPro" id="IPR027450">
    <property type="entry name" value="AlkB-like"/>
</dbReference>
<evidence type="ECO:0000259" key="16">
    <source>
        <dbReference type="PROSITE" id="PS51471"/>
    </source>
</evidence>
<dbReference type="Pfam" id="PF13532">
    <property type="entry name" value="2OG-FeII_Oxy_2"/>
    <property type="match status" value="1"/>
</dbReference>